<accession>A0A6A5SQX4</accession>
<feature type="compositionally biased region" description="Low complexity" evidence="1">
    <location>
        <begin position="30"/>
        <end position="57"/>
    </location>
</feature>
<feature type="region of interest" description="Disordered" evidence="1">
    <location>
        <begin position="190"/>
        <end position="237"/>
    </location>
</feature>
<dbReference type="EMBL" id="ML976034">
    <property type="protein sequence ID" value="KAF1942483.1"/>
    <property type="molecule type" value="Genomic_DNA"/>
</dbReference>
<reference evidence="3" key="1">
    <citation type="journal article" date="2020" name="Stud. Mycol.">
        <title>101 Dothideomycetes genomes: a test case for predicting lifestyles and emergence of pathogens.</title>
        <authorList>
            <person name="Haridas S."/>
            <person name="Albert R."/>
            <person name="Binder M."/>
            <person name="Bloem J."/>
            <person name="Labutti K."/>
            <person name="Salamov A."/>
            <person name="Andreopoulos B."/>
            <person name="Baker S."/>
            <person name="Barry K."/>
            <person name="Bills G."/>
            <person name="Bluhm B."/>
            <person name="Cannon C."/>
            <person name="Castanera R."/>
            <person name="Culley D."/>
            <person name="Daum C."/>
            <person name="Ezra D."/>
            <person name="Gonzalez J."/>
            <person name="Henrissat B."/>
            <person name="Kuo A."/>
            <person name="Liang C."/>
            <person name="Lipzen A."/>
            <person name="Lutzoni F."/>
            <person name="Magnuson J."/>
            <person name="Mondo S."/>
            <person name="Nolan M."/>
            <person name="Ohm R."/>
            <person name="Pangilinan J."/>
            <person name="Park H.-J."/>
            <person name="Ramirez L."/>
            <person name="Alfaro M."/>
            <person name="Sun H."/>
            <person name="Tritt A."/>
            <person name="Yoshinaga Y."/>
            <person name="Zwiers L.-H."/>
            <person name="Turgeon B."/>
            <person name="Goodwin S."/>
            <person name="Spatafora J."/>
            <person name="Crous P."/>
            <person name="Grigoriev I."/>
        </authorList>
    </citation>
    <scope>NUCLEOTIDE SEQUENCE</scope>
    <source>
        <strain evidence="3">CBS 161.51</strain>
    </source>
</reference>
<evidence type="ECO:0000256" key="1">
    <source>
        <dbReference type="SAM" id="MobiDB-lite"/>
    </source>
</evidence>
<sequence length="407" mass="43541">MYSHYTFLSILTLLARTFAAPHDEDAPQNSTTLSTPPKTGKLTKTVVVTVTHTSYTTDQPPPSNSPHDHASYTPAFATPPPPDSVPSYTYSNQEPGLSVPTNTAPTLIYPHPTEPCMIDGISIWPSRTTSLVLPELSYGPLPTSMVSGPSYTNTTLSTSTVANSGSPTDGPSVSMGMSTTCPHSMSHIVPGKSTSLPTSGSSTTFGTSEAESSILPVDPSHPPSLAPEPTQPPSIRTPVKARDIESSLSNLSMLNPTTPAWKTIIWTGLSSTHSHTQIRRAEGSKNHKRRKIFWSRFFAAAASPSSPNDCRPCDPNTLNTCLPNNQYEFCIQNCVVSRDLGPGMTCNNDTTWRGGQPCMPCEHEGAVFCWGKDGYGVCEGGCAVFQKLEMGNCKEGRGLGRAVMLGF</sequence>
<dbReference type="Proteomes" id="UP000800038">
    <property type="component" value="Unassembled WGS sequence"/>
</dbReference>
<feature type="signal peptide" evidence="2">
    <location>
        <begin position="1"/>
        <end position="19"/>
    </location>
</feature>
<evidence type="ECO:0000313" key="4">
    <source>
        <dbReference type="Proteomes" id="UP000800038"/>
    </source>
</evidence>
<evidence type="ECO:0000256" key="2">
    <source>
        <dbReference type="SAM" id="SignalP"/>
    </source>
</evidence>
<name>A0A6A5SQX4_9PLEO</name>
<dbReference type="OrthoDB" id="10656068at2759"/>
<keyword evidence="4" id="KW-1185">Reference proteome</keyword>
<proteinExistence type="predicted"/>
<feature type="compositionally biased region" description="Pro residues" evidence="1">
    <location>
        <begin position="219"/>
        <end position="232"/>
    </location>
</feature>
<evidence type="ECO:0000313" key="3">
    <source>
        <dbReference type="EMBL" id="KAF1942483.1"/>
    </source>
</evidence>
<feature type="region of interest" description="Disordered" evidence="1">
    <location>
        <begin position="22"/>
        <end position="94"/>
    </location>
</feature>
<organism evidence="3 4">
    <name type="scientific">Clathrospora elynae</name>
    <dbReference type="NCBI Taxonomy" id="706981"/>
    <lineage>
        <taxon>Eukaryota</taxon>
        <taxon>Fungi</taxon>
        <taxon>Dikarya</taxon>
        <taxon>Ascomycota</taxon>
        <taxon>Pezizomycotina</taxon>
        <taxon>Dothideomycetes</taxon>
        <taxon>Pleosporomycetidae</taxon>
        <taxon>Pleosporales</taxon>
        <taxon>Diademaceae</taxon>
        <taxon>Clathrospora</taxon>
    </lineage>
</organism>
<gene>
    <name evidence="3" type="ORF">EJ02DRAFT_164873</name>
</gene>
<feature type="compositionally biased region" description="Low complexity" evidence="1">
    <location>
        <begin position="193"/>
        <end position="213"/>
    </location>
</feature>
<protein>
    <submittedName>
        <fullName evidence="3">Uncharacterized protein</fullName>
    </submittedName>
</protein>
<dbReference type="AlphaFoldDB" id="A0A6A5SQX4"/>
<feature type="chain" id="PRO_5025589187" evidence="2">
    <location>
        <begin position="20"/>
        <end position="407"/>
    </location>
</feature>
<keyword evidence="2" id="KW-0732">Signal</keyword>